<gene>
    <name evidence="2" type="ORF">NLJ89_g12393</name>
</gene>
<protein>
    <submittedName>
        <fullName evidence="2">Uncharacterized protein</fullName>
    </submittedName>
</protein>
<feature type="region of interest" description="Disordered" evidence="1">
    <location>
        <begin position="80"/>
        <end position="138"/>
    </location>
</feature>
<feature type="compositionally biased region" description="Polar residues" evidence="1">
    <location>
        <begin position="80"/>
        <end position="105"/>
    </location>
</feature>
<sequence length="138" mass="14769">MSKAQSPNSDPEVPPHMEQNAFSSFGGQPMPFGAPLPGAGMHPAWGSPPPPQPSPFGPHLAAASPVSYNVYPHGYAQVDNSVHTSSFGSHNYSSNITKDSYNDNSLKVAGSMHETTETTTTGYQREKPPKKQGPYQRS</sequence>
<accession>A0A9W8JLY1</accession>
<evidence type="ECO:0000313" key="3">
    <source>
        <dbReference type="Proteomes" id="UP001148786"/>
    </source>
</evidence>
<evidence type="ECO:0000313" key="2">
    <source>
        <dbReference type="EMBL" id="KAJ3477959.1"/>
    </source>
</evidence>
<dbReference type="Proteomes" id="UP001148786">
    <property type="component" value="Unassembled WGS sequence"/>
</dbReference>
<organism evidence="2 3">
    <name type="scientific">Agrocybe chaxingu</name>
    <dbReference type="NCBI Taxonomy" id="84603"/>
    <lineage>
        <taxon>Eukaryota</taxon>
        <taxon>Fungi</taxon>
        <taxon>Dikarya</taxon>
        <taxon>Basidiomycota</taxon>
        <taxon>Agaricomycotina</taxon>
        <taxon>Agaricomycetes</taxon>
        <taxon>Agaricomycetidae</taxon>
        <taxon>Agaricales</taxon>
        <taxon>Agaricineae</taxon>
        <taxon>Strophariaceae</taxon>
        <taxon>Agrocybe</taxon>
    </lineage>
</organism>
<feature type="compositionally biased region" description="Pro residues" evidence="1">
    <location>
        <begin position="46"/>
        <end position="56"/>
    </location>
</feature>
<dbReference type="EMBL" id="JANKHO010004229">
    <property type="protein sequence ID" value="KAJ3477959.1"/>
    <property type="molecule type" value="Genomic_DNA"/>
</dbReference>
<keyword evidence="3" id="KW-1185">Reference proteome</keyword>
<name>A0A9W8JLY1_9AGAR</name>
<reference evidence="2" key="1">
    <citation type="submission" date="2022-07" db="EMBL/GenBank/DDBJ databases">
        <title>Genome Sequence of Agrocybe chaxingu.</title>
        <authorList>
            <person name="Buettner E."/>
        </authorList>
    </citation>
    <scope>NUCLEOTIDE SEQUENCE</scope>
    <source>
        <strain evidence="2">MP-N11</strain>
    </source>
</reference>
<feature type="region of interest" description="Disordered" evidence="1">
    <location>
        <begin position="1"/>
        <end position="63"/>
    </location>
</feature>
<evidence type="ECO:0000256" key="1">
    <source>
        <dbReference type="SAM" id="MobiDB-lite"/>
    </source>
</evidence>
<comment type="caution">
    <text evidence="2">The sequence shown here is derived from an EMBL/GenBank/DDBJ whole genome shotgun (WGS) entry which is preliminary data.</text>
</comment>
<proteinExistence type="predicted"/>
<dbReference type="AlphaFoldDB" id="A0A9W8JLY1"/>